<evidence type="ECO:0000313" key="4">
    <source>
        <dbReference type="Proteomes" id="UP000000852"/>
    </source>
</evidence>
<keyword evidence="3" id="KW-0121">Carboxypeptidase</keyword>
<feature type="signal peptide" evidence="1">
    <location>
        <begin position="1"/>
        <end position="20"/>
    </location>
</feature>
<dbReference type="eggNOG" id="COG1680">
    <property type="taxonomic scope" value="Bacteria"/>
</dbReference>
<dbReference type="OrthoDB" id="9793489at2"/>
<organism evidence="3 4">
    <name type="scientific">Pedobacter heparinus (strain ATCC 13125 / DSM 2366 / CIP 104194 / JCM 7457 / NBRC 12017 / NCIMB 9290 / NRRL B-14731 / HIM 762-3)</name>
    <dbReference type="NCBI Taxonomy" id="485917"/>
    <lineage>
        <taxon>Bacteria</taxon>
        <taxon>Pseudomonadati</taxon>
        <taxon>Bacteroidota</taxon>
        <taxon>Sphingobacteriia</taxon>
        <taxon>Sphingobacteriales</taxon>
        <taxon>Sphingobacteriaceae</taxon>
        <taxon>Pedobacter</taxon>
    </lineage>
</organism>
<dbReference type="HOGENOM" id="CLU_020027_0_4_10"/>
<reference evidence="3 4" key="1">
    <citation type="journal article" date="2009" name="Stand. Genomic Sci.">
        <title>Complete genome sequence of Pedobacter heparinus type strain (HIM 762-3).</title>
        <authorList>
            <person name="Han C."/>
            <person name="Spring S."/>
            <person name="Lapidus A."/>
            <person name="Del Rio T.G."/>
            <person name="Tice H."/>
            <person name="Copeland A."/>
            <person name="Cheng J.F."/>
            <person name="Lucas S."/>
            <person name="Chen F."/>
            <person name="Nolan M."/>
            <person name="Bruce D."/>
            <person name="Goodwin L."/>
            <person name="Pitluck S."/>
            <person name="Ivanova N."/>
            <person name="Mavromatis K."/>
            <person name="Mikhailova N."/>
            <person name="Pati A."/>
            <person name="Chen A."/>
            <person name="Palaniappan K."/>
            <person name="Land M."/>
            <person name="Hauser L."/>
            <person name="Chang Y.J."/>
            <person name="Jeffries C.C."/>
            <person name="Saunders E."/>
            <person name="Chertkov O."/>
            <person name="Brettin T."/>
            <person name="Goker M."/>
            <person name="Rohde M."/>
            <person name="Bristow J."/>
            <person name="Eisen J.A."/>
            <person name="Markowitz V."/>
            <person name="Hugenholtz P."/>
            <person name="Kyrpides N.C."/>
            <person name="Klenk H.P."/>
            <person name="Detter J.C."/>
        </authorList>
    </citation>
    <scope>NUCLEOTIDE SEQUENCE [LARGE SCALE GENOMIC DNA]</scope>
    <source>
        <strain evidence="4">ATCC 13125 / DSM 2366 / CIP 104194 / JCM 7457 / NBRC 12017 / NCIMB 9290 / NRRL B-14731 / HIM 762-3</strain>
    </source>
</reference>
<dbReference type="InterPro" id="IPR012338">
    <property type="entry name" value="Beta-lactam/transpept-like"/>
</dbReference>
<evidence type="ECO:0000256" key="1">
    <source>
        <dbReference type="SAM" id="SignalP"/>
    </source>
</evidence>
<dbReference type="GO" id="GO:0009002">
    <property type="term" value="F:serine-type D-Ala-D-Ala carboxypeptidase activity"/>
    <property type="evidence" value="ECO:0007669"/>
    <property type="project" value="UniProtKB-EC"/>
</dbReference>
<dbReference type="SUPFAM" id="SSF56601">
    <property type="entry name" value="beta-lactamase/transpeptidase-like"/>
    <property type="match status" value="1"/>
</dbReference>
<feature type="domain" description="Beta-lactamase-related" evidence="2">
    <location>
        <begin position="35"/>
        <end position="331"/>
    </location>
</feature>
<feature type="chain" id="PRO_5002974346" evidence="1">
    <location>
        <begin position="21"/>
        <end position="442"/>
    </location>
</feature>
<keyword evidence="4" id="KW-1185">Reference proteome</keyword>
<dbReference type="InterPro" id="IPR001466">
    <property type="entry name" value="Beta-lactam-related"/>
</dbReference>
<dbReference type="Proteomes" id="UP000000852">
    <property type="component" value="Chromosome"/>
</dbReference>
<dbReference type="RefSeq" id="WP_015808231.1">
    <property type="nucleotide sequence ID" value="NC_013061.1"/>
</dbReference>
<gene>
    <name evidence="3" type="ordered locus">Phep_2415</name>
</gene>
<dbReference type="AlphaFoldDB" id="C6XZC3"/>
<dbReference type="PANTHER" id="PTHR46825">
    <property type="entry name" value="D-ALANYL-D-ALANINE-CARBOXYPEPTIDASE/ENDOPEPTIDASE AMPH"/>
    <property type="match status" value="1"/>
</dbReference>
<keyword evidence="3" id="KW-0378">Hydrolase</keyword>
<dbReference type="EC" id="3.4.16.4" evidence="3"/>
<name>C6XZC3_PEDHD</name>
<dbReference type="STRING" id="485917.Phep_2415"/>
<sequence length="442" mass="47841">MLKITSFFLLIFTVASAASAQSPATFNKLKLDSLIETVGAKDKAMMSIAVMQNGKMVYSKAVGYAIADTKIPATPETKYRIGSITKVFTGTVIFQLIQEGKLSLTTTLATFFPALPNADKITMAHLLNHSSGLFNLTSDPGYASILGAKLSQADLLARFQHAPVFEPGAKNEYSNTNFILLGFIIEKLDKKSYAASVKSRIIDKIGLKNTYYGGPINPANNEARSYKWKEGWVAEQETDMSIPGAAGAMVANPGDLVQFFNALFTGKLISEASLLQMEKITNGYGMAMFKMSFGEHSSYGHTGGIDGFQSQAAYFPENKMAIAITANGVNTSLNDVAIGVLSILFNKPYVIPTFSNLKLKNEDLNKYLGTYASDKMPLKITITSKDAVLYAQATGQSAFPLVAAKPDVFTFESAGINLTFDVANNQMTFRQGGATFVMTKEK</sequence>
<keyword evidence="3" id="KW-0645">Protease</keyword>
<dbReference type="PANTHER" id="PTHR46825:SF9">
    <property type="entry name" value="BETA-LACTAMASE-RELATED DOMAIN-CONTAINING PROTEIN"/>
    <property type="match status" value="1"/>
</dbReference>
<protein>
    <submittedName>
        <fullName evidence="3">Beta-lactamase</fullName>
        <ecNumber evidence="3">3.4.16.4</ecNumber>
    </submittedName>
</protein>
<evidence type="ECO:0000313" key="3">
    <source>
        <dbReference type="EMBL" id="ACU04619.1"/>
    </source>
</evidence>
<dbReference type="Pfam" id="PF00144">
    <property type="entry name" value="Beta-lactamase"/>
    <property type="match status" value="1"/>
</dbReference>
<keyword evidence="1" id="KW-0732">Signal</keyword>
<accession>C6XZC3</accession>
<dbReference type="Gene3D" id="3.40.710.10">
    <property type="entry name" value="DD-peptidase/beta-lactamase superfamily"/>
    <property type="match status" value="1"/>
</dbReference>
<evidence type="ECO:0000259" key="2">
    <source>
        <dbReference type="Pfam" id="PF00144"/>
    </source>
</evidence>
<dbReference type="InterPro" id="IPR050491">
    <property type="entry name" value="AmpC-like"/>
</dbReference>
<dbReference type="EMBL" id="CP001681">
    <property type="protein sequence ID" value="ACU04619.1"/>
    <property type="molecule type" value="Genomic_DNA"/>
</dbReference>
<dbReference type="KEGG" id="phe:Phep_2415"/>
<proteinExistence type="predicted"/>